<protein>
    <submittedName>
        <fullName evidence="1">Uncharacterized protein</fullName>
    </submittedName>
</protein>
<name>A0A0F9W7E5_9ZZZZ</name>
<dbReference type="AlphaFoldDB" id="A0A0F9W7E5"/>
<sequence>MILRLLKIISVLDHVNFIMSGRGDYNWSYRVDVFESAGSDLSVLGDHESSSIMYRLAIMERKARRRWRPGQWKKFG</sequence>
<dbReference type="EMBL" id="LAZR01000213">
    <property type="protein sequence ID" value="KKN81601.1"/>
    <property type="molecule type" value="Genomic_DNA"/>
</dbReference>
<accession>A0A0F9W7E5</accession>
<comment type="caution">
    <text evidence="1">The sequence shown here is derived from an EMBL/GenBank/DDBJ whole genome shotgun (WGS) entry which is preliminary data.</text>
</comment>
<organism evidence="1">
    <name type="scientific">marine sediment metagenome</name>
    <dbReference type="NCBI Taxonomy" id="412755"/>
    <lineage>
        <taxon>unclassified sequences</taxon>
        <taxon>metagenomes</taxon>
        <taxon>ecological metagenomes</taxon>
    </lineage>
</organism>
<evidence type="ECO:0000313" key="1">
    <source>
        <dbReference type="EMBL" id="KKN81601.1"/>
    </source>
</evidence>
<gene>
    <name evidence="1" type="ORF">LCGC14_0318770</name>
</gene>
<proteinExistence type="predicted"/>
<reference evidence="1" key="1">
    <citation type="journal article" date="2015" name="Nature">
        <title>Complex archaea that bridge the gap between prokaryotes and eukaryotes.</title>
        <authorList>
            <person name="Spang A."/>
            <person name="Saw J.H."/>
            <person name="Jorgensen S.L."/>
            <person name="Zaremba-Niedzwiedzka K."/>
            <person name="Martijn J."/>
            <person name="Lind A.E."/>
            <person name="van Eijk R."/>
            <person name="Schleper C."/>
            <person name="Guy L."/>
            <person name="Ettema T.J."/>
        </authorList>
    </citation>
    <scope>NUCLEOTIDE SEQUENCE</scope>
</reference>